<gene>
    <name evidence="3" type="ORF">GCM10007140_26880</name>
</gene>
<protein>
    <submittedName>
        <fullName evidence="3">Stage II sporulation protein B</fullName>
    </submittedName>
</protein>
<keyword evidence="2" id="KW-1133">Transmembrane helix</keyword>
<evidence type="ECO:0000256" key="2">
    <source>
        <dbReference type="SAM" id="Phobius"/>
    </source>
</evidence>
<feature type="transmembrane region" description="Helical" evidence="2">
    <location>
        <begin position="79"/>
        <end position="101"/>
    </location>
</feature>
<organism evidence="3 4">
    <name type="scientific">Priestia taiwanensis</name>
    <dbReference type="NCBI Taxonomy" id="1347902"/>
    <lineage>
        <taxon>Bacteria</taxon>
        <taxon>Bacillati</taxon>
        <taxon>Bacillota</taxon>
        <taxon>Bacilli</taxon>
        <taxon>Bacillales</taxon>
        <taxon>Bacillaceae</taxon>
        <taxon>Priestia</taxon>
    </lineage>
</organism>
<dbReference type="GO" id="GO:0042834">
    <property type="term" value="F:peptidoglycan binding"/>
    <property type="evidence" value="ECO:0007669"/>
    <property type="project" value="InterPro"/>
</dbReference>
<dbReference type="Gene3D" id="3.30.70.1070">
    <property type="entry name" value="Sporulation related repeat"/>
    <property type="match status" value="1"/>
</dbReference>
<comment type="caution">
    <text evidence="3">The sequence shown here is derived from an EMBL/GenBank/DDBJ whole genome shotgun (WGS) entry which is preliminary data.</text>
</comment>
<dbReference type="InterPro" id="IPR036680">
    <property type="entry name" value="SPOR-like_sf"/>
</dbReference>
<evidence type="ECO:0000313" key="3">
    <source>
        <dbReference type="EMBL" id="GGE75721.1"/>
    </source>
</evidence>
<reference evidence="3" key="1">
    <citation type="journal article" date="2014" name="Int. J. Syst. Evol. Microbiol.">
        <title>Complete genome sequence of Corynebacterium casei LMG S-19264T (=DSM 44701T), isolated from a smear-ripened cheese.</title>
        <authorList>
            <consortium name="US DOE Joint Genome Institute (JGI-PGF)"/>
            <person name="Walter F."/>
            <person name="Albersmeier A."/>
            <person name="Kalinowski J."/>
            <person name="Ruckert C."/>
        </authorList>
    </citation>
    <scope>NUCLEOTIDE SEQUENCE</scope>
    <source>
        <strain evidence="3">CGMCC 1.12698</strain>
    </source>
</reference>
<keyword evidence="2" id="KW-0812">Transmembrane</keyword>
<sequence>MDKKKVSVKINGAETVFKDSGQAKEQEGWKEQAEWSTSSHKVVSLAEHRNRKKPFLFRKRSFGQGEEVVRKQRRVGGKVAVIIIGAIIVGTILGQGLLGVVDKTAPTPKGQPSTQQTKQPPAVPANGSNVTLSALSLSVLQAGVFKTENAAKAFQHTWREKGLPATIVKRDNYYVLVGVGKEQASLEQLHTLYKEKNMGVFKKTYSIEESKLEVVGKENEEKLMQSRKMYEQLISMMDVLGKGKSVSADEKGEIEKIATSLQGEVAKELKPLIGALTNTYDLLKGYEQKKNEETLLKSQQALLDTMSAYYAIANIEE</sequence>
<feature type="region of interest" description="Disordered" evidence="1">
    <location>
        <begin position="104"/>
        <end position="127"/>
    </location>
</feature>
<evidence type="ECO:0000313" key="4">
    <source>
        <dbReference type="Proteomes" id="UP000605259"/>
    </source>
</evidence>
<proteinExistence type="predicted"/>
<evidence type="ECO:0000256" key="1">
    <source>
        <dbReference type="SAM" id="MobiDB-lite"/>
    </source>
</evidence>
<dbReference type="Proteomes" id="UP000605259">
    <property type="component" value="Unassembled WGS sequence"/>
</dbReference>
<keyword evidence="2" id="KW-0472">Membrane</keyword>
<accession>A0A917EQJ2</accession>
<dbReference type="AlphaFoldDB" id="A0A917EQJ2"/>
<dbReference type="RefSeq" id="WP_188388999.1">
    <property type="nucleotide sequence ID" value="NZ_BMFK01000002.1"/>
</dbReference>
<feature type="compositionally biased region" description="Polar residues" evidence="1">
    <location>
        <begin position="110"/>
        <end position="119"/>
    </location>
</feature>
<name>A0A917EQJ2_9BACI</name>
<keyword evidence="4" id="KW-1185">Reference proteome</keyword>
<dbReference type="EMBL" id="BMFK01000002">
    <property type="protein sequence ID" value="GGE75721.1"/>
    <property type="molecule type" value="Genomic_DNA"/>
</dbReference>
<reference evidence="3" key="2">
    <citation type="submission" date="2020-09" db="EMBL/GenBank/DDBJ databases">
        <authorList>
            <person name="Sun Q."/>
            <person name="Zhou Y."/>
        </authorList>
    </citation>
    <scope>NUCLEOTIDE SEQUENCE</scope>
    <source>
        <strain evidence="3">CGMCC 1.12698</strain>
    </source>
</reference>